<keyword evidence="4" id="KW-1185">Reference proteome</keyword>
<evidence type="ECO:0000313" key="4">
    <source>
        <dbReference type="Proteomes" id="UP000077266"/>
    </source>
</evidence>
<dbReference type="AlphaFoldDB" id="A0A165INM8"/>
<evidence type="ECO:0000313" key="3">
    <source>
        <dbReference type="EMBL" id="KZV93656.1"/>
    </source>
</evidence>
<sequence length="350" mass="39223">MPIIHTARLVCAVQTLASVLVCVLRGLQNSTTGPGLKAIPFMFAVGDLRLCLESESDYRARKFPVMPSLAFVLRGLGPFRPRMESTPAQSLTRPPLVVRPARFDTMTSRLATRDLRKDDHGLRAWRQRLSFHQRTWRSHRCQDETYLPHAQKDVNDRGTHPDAMEDDNAHLMSCHSSLLDLASSRSRVKWMCRRLIEAVRGDGRASKIHLDAIRGAEASMHGSVRFPHALVDVSAQFEWPLSADQRVGAKFHACTWDPALTLRESRSVKVSDRPPPYLLALQLRVQTLGQVNNNRGKFQARTLDIPSCASSTPSRPTDGFRARNSLRSSRDASTASTTSNFTFVDRTRTG</sequence>
<keyword evidence="2" id="KW-0732">Signal</keyword>
<protein>
    <submittedName>
        <fullName evidence="3">Uncharacterized protein</fullName>
    </submittedName>
</protein>
<feature type="region of interest" description="Disordered" evidence="1">
    <location>
        <begin position="306"/>
        <end position="334"/>
    </location>
</feature>
<evidence type="ECO:0000256" key="2">
    <source>
        <dbReference type="SAM" id="SignalP"/>
    </source>
</evidence>
<dbReference type="InParanoid" id="A0A165INM8"/>
<name>A0A165INM8_EXIGL</name>
<organism evidence="3 4">
    <name type="scientific">Exidia glandulosa HHB12029</name>
    <dbReference type="NCBI Taxonomy" id="1314781"/>
    <lineage>
        <taxon>Eukaryota</taxon>
        <taxon>Fungi</taxon>
        <taxon>Dikarya</taxon>
        <taxon>Basidiomycota</taxon>
        <taxon>Agaricomycotina</taxon>
        <taxon>Agaricomycetes</taxon>
        <taxon>Auriculariales</taxon>
        <taxon>Exidiaceae</taxon>
        <taxon>Exidia</taxon>
    </lineage>
</organism>
<feature type="compositionally biased region" description="Low complexity" evidence="1">
    <location>
        <begin position="325"/>
        <end position="334"/>
    </location>
</feature>
<dbReference type="EMBL" id="KV425986">
    <property type="protein sequence ID" value="KZV93656.1"/>
    <property type="molecule type" value="Genomic_DNA"/>
</dbReference>
<feature type="chain" id="PRO_5007859398" evidence="2">
    <location>
        <begin position="18"/>
        <end position="350"/>
    </location>
</feature>
<gene>
    <name evidence="3" type="ORF">EXIGLDRAFT_767875</name>
</gene>
<evidence type="ECO:0000256" key="1">
    <source>
        <dbReference type="SAM" id="MobiDB-lite"/>
    </source>
</evidence>
<accession>A0A165INM8</accession>
<reference evidence="3 4" key="1">
    <citation type="journal article" date="2016" name="Mol. Biol. Evol.">
        <title>Comparative Genomics of Early-Diverging Mushroom-Forming Fungi Provides Insights into the Origins of Lignocellulose Decay Capabilities.</title>
        <authorList>
            <person name="Nagy L.G."/>
            <person name="Riley R."/>
            <person name="Tritt A."/>
            <person name="Adam C."/>
            <person name="Daum C."/>
            <person name="Floudas D."/>
            <person name="Sun H."/>
            <person name="Yadav J.S."/>
            <person name="Pangilinan J."/>
            <person name="Larsson K.H."/>
            <person name="Matsuura K."/>
            <person name="Barry K."/>
            <person name="Labutti K."/>
            <person name="Kuo R."/>
            <person name="Ohm R.A."/>
            <person name="Bhattacharya S.S."/>
            <person name="Shirouzu T."/>
            <person name="Yoshinaga Y."/>
            <person name="Martin F.M."/>
            <person name="Grigoriev I.V."/>
            <person name="Hibbett D.S."/>
        </authorList>
    </citation>
    <scope>NUCLEOTIDE SEQUENCE [LARGE SCALE GENOMIC DNA]</scope>
    <source>
        <strain evidence="3 4">HHB12029</strain>
    </source>
</reference>
<feature type="signal peptide" evidence="2">
    <location>
        <begin position="1"/>
        <end position="17"/>
    </location>
</feature>
<dbReference type="Proteomes" id="UP000077266">
    <property type="component" value="Unassembled WGS sequence"/>
</dbReference>
<proteinExistence type="predicted"/>